<sequence length="141" mass="16152">MLNFRPHHFLCTIGFVGEGYSPNFVKNYAKIVNKLEEDENTSIRVHFGTDSICAACPGKLARDLCMSQKKIDPLDDAHAKILELKNGEILTWKQAKGRLIKKMTFKAFHQACKRCNWKKLGVCETALRSLKSFSKTEKYLR</sequence>
<dbReference type="AlphaFoldDB" id="A0A8J7PSE6"/>
<gene>
    <name evidence="1" type="ORF">J0H12_02705</name>
</gene>
<protein>
    <submittedName>
        <fullName evidence="1">DUF1284 domain-containing protein</fullName>
    </submittedName>
</protein>
<dbReference type="Pfam" id="PF06935">
    <property type="entry name" value="DUF1284"/>
    <property type="match status" value="1"/>
</dbReference>
<accession>A0A8J7PSE6</accession>
<reference evidence="1" key="1">
    <citation type="submission" date="2021-02" db="EMBL/GenBank/DDBJ databases">
        <title>Thiocyanate and organic carbon inputs drive convergent selection for specific autotrophic Afipia and Thiobacillus strains within complex microbiomes.</title>
        <authorList>
            <person name="Huddy R.J."/>
            <person name="Sachdeva R."/>
            <person name="Kadzinga F."/>
            <person name="Kantor R.S."/>
            <person name="Harrison S.T.L."/>
            <person name="Banfield J.F."/>
        </authorList>
    </citation>
    <scope>NUCLEOTIDE SEQUENCE</scope>
    <source>
        <strain evidence="1">SCN18_10_11_15_R4_P_38_20</strain>
    </source>
</reference>
<proteinExistence type="predicted"/>
<name>A0A8J7PSE6_9PROT</name>
<dbReference type="Proteomes" id="UP000664414">
    <property type="component" value="Unassembled WGS sequence"/>
</dbReference>
<comment type="caution">
    <text evidence="1">The sequence shown here is derived from an EMBL/GenBank/DDBJ whole genome shotgun (WGS) entry which is preliminary data.</text>
</comment>
<dbReference type="InterPro" id="IPR009702">
    <property type="entry name" value="DUF1284"/>
</dbReference>
<dbReference type="EMBL" id="JAFKGL010000013">
    <property type="protein sequence ID" value="MBN9412824.1"/>
    <property type="molecule type" value="Genomic_DNA"/>
</dbReference>
<organism evidence="1 2">
    <name type="scientific">Candidatus Paracaedimonas acanthamoebae</name>
    <dbReference type="NCBI Taxonomy" id="244581"/>
    <lineage>
        <taxon>Bacteria</taxon>
        <taxon>Pseudomonadati</taxon>
        <taxon>Pseudomonadota</taxon>
        <taxon>Alphaproteobacteria</taxon>
        <taxon>Holosporales</taxon>
        <taxon>Caedimonadaceae</taxon>
        <taxon>Candidatus Paracaedimonas</taxon>
    </lineage>
</organism>
<evidence type="ECO:0000313" key="2">
    <source>
        <dbReference type="Proteomes" id="UP000664414"/>
    </source>
</evidence>
<evidence type="ECO:0000313" key="1">
    <source>
        <dbReference type="EMBL" id="MBN9412824.1"/>
    </source>
</evidence>